<protein>
    <submittedName>
        <fullName evidence="1">Uncharacterized protein</fullName>
    </submittedName>
</protein>
<keyword evidence="2" id="KW-1185">Reference proteome</keyword>
<sequence length="116" mass="13246">MSFPSWGCAIGDATAACKEKVMEIRVYLKRYDNDGIHVLEEVNTTREDEALTAWKAYRQREAEFAKQPVAVVASIGKEVLVYHRFDHKKGSADWFSEDEGHDRIEKGVERLLKSGE</sequence>
<organism evidence="1 2">
    <name type="scientific">Magnetofaba australis IT-1</name>
    <dbReference type="NCBI Taxonomy" id="1434232"/>
    <lineage>
        <taxon>Bacteria</taxon>
        <taxon>Pseudomonadati</taxon>
        <taxon>Pseudomonadota</taxon>
        <taxon>Magnetococcia</taxon>
        <taxon>Magnetococcales</taxon>
        <taxon>Magnetococcaceae</taxon>
        <taxon>Magnetofaba</taxon>
    </lineage>
</organism>
<gene>
    <name evidence="1" type="ORF">MAIT1_00153</name>
</gene>
<name>A0A1Y2K917_9PROT</name>
<dbReference type="Proteomes" id="UP000194003">
    <property type="component" value="Unassembled WGS sequence"/>
</dbReference>
<accession>A0A1Y2K917</accession>
<dbReference type="AlphaFoldDB" id="A0A1Y2K917"/>
<reference evidence="1 2" key="1">
    <citation type="journal article" date="2016" name="BMC Genomics">
        <title>Combined genomic and structural analyses of a cultured magnetotactic bacterium reveals its niche adaptation to a dynamic environment.</title>
        <authorList>
            <person name="Araujo A.C."/>
            <person name="Morillo V."/>
            <person name="Cypriano J."/>
            <person name="Teixeira L.C."/>
            <person name="Leao P."/>
            <person name="Lyra S."/>
            <person name="Almeida L.G."/>
            <person name="Bazylinski D.A."/>
            <person name="Vasconcellos A.T."/>
            <person name="Abreu F."/>
            <person name="Lins U."/>
        </authorList>
    </citation>
    <scope>NUCLEOTIDE SEQUENCE [LARGE SCALE GENOMIC DNA]</scope>
    <source>
        <strain evidence="1 2">IT-1</strain>
    </source>
</reference>
<comment type="caution">
    <text evidence="1">The sequence shown here is derived from an EMBL/GenBank/DDBJ whole genome shotgun (WGS) entry which is preliminary data.</text>
</comment>
<dbReference type="EMBL" id="LVJN01000015">
    <property type="protein sequence ID" value="OSM06956.1"/>
    <property type="molecule type" value="Genomic_DNA"/>
</dbReference>
<proteinExistence type="predicted"/>
<evidence type="ECO:0000313" key="1">
    <source>
        <dbReference type="EMBL" id="OSM06956.1"/>
    </source>
</evidence>
<evidence type="ECO:0000313" key="2">
    <source>
        <dbReference type="Proteomes" id="UP000194003"/>
    </source>
</evidence>